<dbReference type="InParanoid" id="A0A5R8QG83"/>
<reference evidence="1 2" key="1">
    <citation type="submission" date="2019-05" db="EMBL/GenBank/DDBJ databases">
        <title>Culicoidintestinum kansasii gen. nov., sp. nov. from the gastrointestinal tract of the biting midge, Culicoides sonorensis.</title>
        <authorList>
            <person name="Neupane S."/>
            <person name="Ghosh A."/>
            <person name="Gunther S."/>
            <person name="Martin K."/>
            <person name="Zurek L."/>
        </authorList>
    </citation>
    <scope>NUCLEOTIDE SEQUENCE [LARGE SCALE GENOMIC DNA]</scope>
    <source>
        <strain evidence="1 2">CS-1</strain>
    </source>
</reference>
<name>A0A5R8QG83_9FIRM</name>
<keyword evidence="2" id="KW-1185">Reference proteome</keyword>
<dbReference type="Proteomes" id="UP000306912">
    <property type="component" value="Unassembled WGS sequence"/>
</dbReference>
<comment type="caution">
    <text evidence="1">The sequence shown here is derived from an EMBL/GenBank/DDBJ whole genome shotgun (WGS) entry which is preliminary data.</text>
</comment>
<accession>A0A5R8QG83</accession>
<evidence type="ECO:0000313" key="2">
    <source>
        <dbReference type="Proteomes" id="UP000306912"/>
    </source>
</evidence>
<evidence type="ECO:0000313" key="1">
    <source>
        <dbReference type="EMBL" id="TLG76710.1"/>
    </source>
</evidence>
<organism evidence="1 2">
    <name type="scientific">Culicoidibacter larvae</name>
    <dbReference type="NCBI Taxonomy" id="2579976"/>
    <lineage>
        <taxon>Bacteria</taxon>
        <taxon>Bacillati</taxon>
        <taxon>Bacillota</taxon>
        <taxon>Culicoidibacteria</taxon>
        <taxon>Culicoidibacterales</taxon>
        <taxon>Culicoidibacteraceae</taxon>
        <taxon>Culicoidibacter</taxon>
    </lineage>
</organism>
<sequence>MVGTWKILDTPECKLPEKLSTAFNDLLDMDGAGYKPMLYAATQLVAGTNHLIICKQTIVAKEPIEFLVYVIIYEDLEGNFVLTRIERIV</sequence>
<dbReference type="EMBL" id="VBWP01000002">
    <property type="protein sequence ID" value="TLG76710.1"/>
    <property type="molecule type" value="Genomic_DNA"/>
</dbReference>
<proteinExistence type="predicted"/>
<gene>
    <name evidence="1" type="ORF">FEZ08_03590</name>
</gene>
<protein>
    <submittedName>
        <fullName evidence="1">Uncharacterized protein</fullName>
    </submittedName>
</protein>
<dbReference type="OrthoDB" id="6505153at2"/>
<dbReference type="RefSeq" id="WP_138190347.1">
    <property type="nucleotide sequence ID" value="NZ_VBWP01000002.1"/>
</dbReference>
<dbReference type="AlphaFoldDB" id="A0A5R8QG83"/>